<evidence type="ECO:0000256" key="1">
    <source>
        <dbReference type="SAM" id="MobiDB-lite"/>
    </source>
</evidence>
<feature type="transmembrane region" description="Helical" evidence="2">
    <location>
        <begin position="174"/>
        <end position="198"/>
    </location>
</feature>
<keyword evidence="2" id="KW-0472">Membrane</keyword>
<proteinExistence type="predicted"/>
<feature type="transmembrane region" description="Helical" evidence="2">
    <location>
        <begin position="90"/>
        <end position="113"/>
    </location>
</feature>
<keyword evidence="2" id="KW-0812">Transmembrane</keyword>
<accession>A0A4Q1QS77</accession>
<dbReference type="Proteomes" id="UP000289482">
    <property type="component" value="Unassembled WGS sequence"/>
</dbReference>
<reference evidence="3 4" key="1">
    <citation type="submission" date="2019-01" db="EMBL/GenBank/DDBJ databases">
        <title>Draft genome sequences of the type strain Streptomyces sioyaensis DSM 40032 and its novel strain, TM32, a thermotolerant antibiotics-producing actinobacterium.</title>
        <authorList>
            <person name="Nakaew N."/>
            <person name="Lumyong S."/>
            <person name="Sloan W.T."/>
            <person name="Sungthong R."/>
        </authorList>
    </citation>
    <scope>NUCLEOTIDE SEQUENCE [LARGE SCALE GENOMIC DNA]</scope>
    <source>
        <strain evidence="3 4">DSM 40032</strain>
    </source>
</reference>
<dbReference type="EMBL" id="SDIF01000044">
    <property type="protein sequence ID" value="RXS65897.1"/>
    <property type="molecule type" value="Genomic_DNA"/>
</dbReference>
<feature type="transmembrane region" description="Helical" evidence="2">
    <location>
        <begin position="149"/>
        <end position="167"/>
    </location>
</feature>
<keyword evidence="2" id="KW-1133">Transmembrane helix</keyword>
<evidence type="ECO:0000313" key="3">
    <source>
        <dbReference type="EMBL" id="RXS65897.1"/>
    </source>
</evidence>
<protein>
    <submittedName>
        <fullName evidence="3">Uncharacterized protein</fullName>
    </submittedName>
</protein>
<dbReference type="GeneID" id="95779700"/>
<comment type="caution">
    <text evidence="3">The sequence shown here is derived from an EMBL/GenBank/DDBJ whole genome shotgun (WGS) entry which is preliminary data.</text>
</comment>
<feature type="compositionally biased region" description="Basic and acidic residues" evidence="1">
    <location>
        <begin position="1"/>
        <end position="13"/>
    </location>
</feature>
<gene>
    <name evidence="3" type="ORF">EST54_17230</name>
</gene>
<organism evidence="3 4">
    <name type="scientific">Streptomyces sioyaensis</name>
    <dbReference type="NCBI Taxonomy" id="67364"/>
    <lineage>
        <taxon>Bacteria</taxon>
        <taxon>Bacillati</taxon>
        <taxon>Actinomycetota</taxon>
        <taxon>Actinomycetes</taxon>
        <taxon>Kitasatosporales</taxon>
        <taxon>Streptomycetaceae</taxon>
        <taxon>Streptomyces</taxon>
    </lineage>
</organism>
<evidence type="ECO:0000313" key="4">
    <source>
        <dbReference type="Proteomes" id="UP000289482"/>
    </source>
</evidence>
<evidence type="ECO:0000256" key="2">
    <source>
        <dbReference type="SAM" id="Phobius"/>
    </source>
</evidence>
<sequence>MGTTRTTEKRTDETTVPAQTATESDAATDTAAIPETTEAEAAGKAAAKADEQADDNAALAEQDEASERDADAAEDSADGAGTPARTVGGVAAGAGAVVAAGLGLASVTGTWLGTLMAERQTLMGQIGLQTGKTRDQIAAVYGTPWHTTALVNGVFALLAVIAAVVVLTGRRATWVRAVAWGGLALGVLGILISAGMYLDLFASMPVVPKGAGGGGGPAAP</sequence>
<keyword evidence="4" id="KW-1185">Reference proteome</keyword>
<feature type="compositionally biased region" description="Low complexity" evidence="1">
    <location>
        <begin position="14"/>
        <end position="46"/>
    </location>
</feature>
<feature type="region of interest" description="Disordered" evidence="1">
    <location>
        <begin position="1"/>
        <end position="84"/>
    </location>
</feature>
<name>A0A4Q1QS77_9ACTN</name>
<dbReference type="RefSeq" id="WP_129248522.1">
    <property type="nucleotide sequence ID" value="NZ_JABZEL010000008.1"/>
</dbReference>
<dbReference type="AlphaFoldDB" id="A0A4Q1QS77"/>